<dbReference type="RefSeq" id="WP_084916508.1">
    <property type="nucleotide sequence ID" value="NZ_MTSA01000007.1"/>
</dbReference>
<comment type="caution">
    <text evidence="2">The sequence shown here is derived from an EMBL/GenBank/DDBJ whole genome shotgun (WGS) entry which is preliminary data.</text>
</comment>
<accession>A0A244ESI6</accession>
<evidence type="ECO:0000313" key="3">
    <source>
        <dbReference type="Proteomes" id="UP000195128"/>
    </source>
</evidence>
<dbReference type="EMBL" id="MTSA01000007">
    <property type="protein sequence ID" value="OUM07444.1"/>
    <property type="molecule type" value="Genomic_DNA"/>
</dbReference>
<gene>
    <name evidence="2" type="ORF">BW686_11045</name>
</gene>
<sequence>MDNDGAFRVTLSFAQMAAVLTQESLSPAEIFSNRVFGSVRLVEGIVELAGAGVLCAAPDPTMISKLGCVAMGFHASDQLSAGMTQLVTGKETDSFSFKAGAVAAEALGASRATGRMVGLATEFALPVSIASLHNAFRVSSVRAGRISVITSEKPLHAPRKMGGGHTVFKHVDKSIEFLKTRFASKNVHVASTFYDLDIAEWAVSQALQRNRLNILMRSKMTVFYPDKRYEFSTVLEKSVGWGIVRRSPDTVVHMSKVTVVVKFVEYNHMPYYIVTAFPSL</sequence>
<evidence type="ECO:0000313" key="2">
    <source>
        <dbReference type="EMBL" id="OUM07444.1"/>
    </source>
</evidence>
<dbReference type="AlphaFoldDB" id="A0A244ESI6"/>
<dbReference type="OrthoDB" id="6832592at2"/>
<evidence type="ECO:0000259" key="1">
    <source>
        <dbReference type="Pfam" id="PF18431"/>
    </source>
</evidence>
<organism evidence="2 3">
    <name type="scientific">Pseudomonas syringae</name>
    <dbReference type="NCBI Taxonomy" id="317"/>
    <lineage>
        <taxon>Bacteria</taxon>
        <taxon>Pseudomonadati</taxon>
        <taxon>Pseudomonadota</taxon>
        <taxon>Gammaproteobacteria</taxon>
        <taxon>Pseudomonadales</taxon>
        <taxon>Pseudomonadaceae</taxon>
        <taxon>Pseudomonas</taxon>
    </lineage>
</organism>
<proteinExistence type="predicted"/>
<name>A0A244ESI6_PSESX</name>
<dbReference type="CDD" id="cd20684">
    <property type="entry name" value="CdiA-CT_Yk_RNaseA-like"/>
    <property type="match status" value="1"/>
</dbReference>
<protein>
    <recommendedName>
        <fullName evidence="1">Bacterial CdiA-CT RNAse A domain-containing protein</fullName>
    </recommendedName>
</protein>
<feature type="domain" description="Bacterial CdiA-CT RNAse A" evidence="1">
    <location>
        <begin position="164"/>
        <end position="278"/>
    </location>
</feature>
<dbReference type="Proteomes" id="UP000195128">
    <property type="component" value="Unassembled WGS sequence"/>
</dbReference>
<reference evidence="2 3" key="1">
    <citation type="submission" date="2017-01" db="EMBL/GenBank/DDBJ databases">
        <authorList>
            <person name="Mah S.A."/>
            <person name="Swanson W.J."/>
            <person name="Moy G.W."/>
            <person name="Vacquier V.D."/>
        </authorList>
    </citation>
    <scope>NUCLEOTIDE SEQUENCE [LARGE SCALE GENOMIC DNA]</scope>
    <source>
        <strain evidence="2">PDD-32b-74</strain>
    </source>
</reference>
<dbReference type="InterPro" id="IPR041436">
    <property type="entry name" value="RNAse_A_bac"/>
</dbReference>
<dbReference type="Pfam" id="PF18431">
    <property type="entry name" value="RNAse_A_bac"/>
    <property type="match status" value="1"/>
</dbReference>